<organism evidence="1 2">
    <name type="scientific">Gigaspora margarita</name>
    <dbReference type="NCBI Taxonomy" id="4874"/>
    <lineage>
        <taxon>Eukaryota</taxon>
        <taxon>Fungi</taxon>
        <taxon>Fungi incertae sedis</taxon>
        <taxon>Mucoromycota</taxon>
        <taxon>Glomeromycotina</taxon>
        <taxon>Glomeromycetes</taxon>
        <taxon>Diversisporales</taxon>
        <taxon>Gigasporaceae</taxon>
        <taxon>Gigaspora</taxon>
    </lineage>
</organism>
<dbReference type="EMBL" id="CAJVQB010008873">
    <property type="protein sequence ID" value="CAG8724149.1"/>
    <property type="molecule type" value="Genomic_DNA"/>
</dbReference>
<comment type="caution">
    <text evidence="1">The sequence shown here is derived from an EMBL/GenBank/DDBJ whole genome shotgun (WGS) entry which is preliminary data.</text>
</comment>
<dbReference type="Proteomes" id="UP000789901">
    <property type="component" value="Unassembled WGS sequence"/>
</dbReference>
<name>A0ABN7V311_GIGMA</name>
<evidence type="ECO:0000313" key="2">
    <source>
        <dbReference type="Proteomes" id="UP000789901"/>
    </source>
</evidence>
<evidence type="ECO:0000313" key="1">
    <source>
        <dbReference type="EMBL" id="CAG8724149.1"/>
    </source>
</evidence>
<reference evidence="1 2" key="1">
    <citation type="submission" date="2021-06" db="EMBL/GenBank/DDBJ databases">
        <authorList>
            <person name="Kallberg Y."/>
            <person name="Tangrot J."/>
            <person name="Rosling A."/>
        </authorList>
    </citation>
    <scope>NUCLEOTIDE SEQUENCE [LARGE SCALE GENOMIC DNA]</scope>
    <source>
        <strain evidence="1 2">120-4 pot B 10/14</strain>
    </source>
</reference>
<protein>
    <submittedName>
        <fullName evidence="1">18263_t:CDS:1</fullName>
    </submittedName>
</protein>
<keyword evidence="2" id="KW-1185">Reference proteome</keyword>
<accession>A0ABN7V311</accession>
<gene>
    <name evidence="1" type="ORF">GMARGA_LOCUS13776</name>
</gene>
<sequence length="51" mass="6300">MHTKLYEYAIVVDITYPQKFYHIEINNHCNKTSKLLQNINIRKTWYNDKQK</sequence>
<proteinExistence type="predicted"/>